<dbReference type="HAMAP" id="MF_00161">
    <property type="entry name" value="LspA"/>
    <property type="match status" value="1"/>
</dbReference>
<comment type="caution">
    <text evidence="12">The sequence shown here is derived from an EMBL/GenBank/DDBJ whole genome shotgun (WGS) entry which is preliminary data.</text>
</comment>
<evidence type="ECO:0000256" key="11">
    <source>
        <dbReference type="RuleBase" id="RU004181"/>
    </source>
</evidence>
<dbReference type="GO" id="GO:0005886">
    <property type="term" value="C:plasma membrane"/>
    <property type="evidence" value="ECO:0007669"/>
    <property type="project" value="UniProtKB-SubCell"/>
</dbReference>
<keyword evidence="4 9" id="KW-0812">Transmembrane</keyword>
<dbReference type="NCBIfam" id="TIGR00077">
    <property type="entry name" value="lspA"/>
    <property type="match status" value="1"/>
</dbReference>
<dbReference type="UniPathway" id="UPA00665"/>
<dbReference type="EMBL" id="RIZI01000188">
    <property type="protein sequence ID" value="RNF59237.1"/>
    <property type="molecule type" value="Genomic_DNA"/>
</dbReference>
<evidence type="ECO:0000256" key="2">
    <source>
        <dbReference type="ARBA" id="ARBA00022475"/>
    </source>
</evidence>
<name>A0A3M8QST2_9PROT</name>
<evidence type="ECO:0000256" key="9">
    <source>
        <dbReference type="HAMAP-Rule" id="MF_00161"/>
    </source>
</evidence>
<keyword evidence="12" id="KW-0449">Lipoprotein</keyword>
<accession>A0A3M8QST2</accession>
<comment type="pathway">
    <text evidence="9">Protein modification; lipoprotein biosynthesis (signal peptide cleavage).</text>
</comment>
<evidence type="ECO:0000256" key="3">
    <source>
        <dbReference type="ARBA" id="ARBA00022670"/>
    </source>
</evidence>
<dbReference type="PANTHER" id="PTHR33695">
    <property type="entry name" value="LIPOPROTEIN SIGNAL PEPTIDASE"/>
    <property type="match status" value="1"/>
</dbReference>
<feature type="transmembrane region" description="Helical" evidence="9">
    <location>
        <begin position="126"/>
        <end position="146"/>
    </location>
</feature>
<keyword evidence="8 9" id="KW-0472">Membrane</keyword>
<dbReference type="PROSITE" id="PS00855">
    <property type="entry name" value="SPASE_II"/>
    <property type="match status" value="1"/>
</dbReference>
<evidence type="ECO:0000313" key="12">
    <source>
        <dbReference type="EMBL" id="RNF59237.1"/>
    </source>
</evidence>
<evidence type="ECO:0000256" key="1">
    <source>
        <dbReference type="ARBA" id="ARBA00006139"/>
    </source>
</evidence>
<comment type="catalytic activity">
    <reaction evidence="9 10">
        <text>Release of signal peptides from bacterial membrane prolipoproteins. Hydrolyzes -Xaa-Yaa-Zaa-|-(S,diacylglyceryl)Cys-, in which Xaa is hydrophobic (preferably Leu), and Yaa (Ala or Ser) and Zaa (Gly or Ala) have small, neutral side chains.</text>
        <dbReference type="EC" id="3.4.23.36"/>
    </reaction>
</comment>
<keyword evidence="6 9" id="KW-0378">Hydrolase</keyword>
<dbReference type="RefSeq" id="WP_123105384.1">
    <property type="nucleotide sequence ID" value="NZ_CP127527.1"/>
</dbReference>
<keyword evidence="3 9" id="KW-0645">Protease</keyword>
<gene>
    <name evidence="9" type="primary">lspA</name>
    <name evidence="12" type="ORF">EC580_12050</name>
</gene>
<dbReference type="EC" id="3.4.23.36" evidence="9"/>
<feature type="transmembrane region" description="Helical" evidence="9">
    <location>
        <begin position="87"/>
        <end position="106"/>
    </location>
</feature>
<dbReference type="GO" id="GO:0006508">
    <property type="term" value="P:proteolysis"/>
    <property type="evidence" value="ECO:0007669"/>
    <property type="project" value="UniProtKB-KW"/>
</dbReference>
<keyword evidence="5 9" id="KW-0064">Aspartyl protease</keyword>
<dbReference type="InterPro" id="IPR001872">
    <property type="entry name" value="Peptidase_A8"/>
</dbReference>
<sequence length="152" mass="16704">MLRYLWLSLVVVFLDQAVKFWLAHIWRVGQGVVIIPGLLNLRLVHNTGAAFSFLAGAGGWQRWALIGVALLVIVVIVALLKRLKPGATWTALALALILGGAVGNLLDRIRLGYVVDFIGAHWGSLYWPYFNIADSAISIGAVMLILDAFRKR</sequence>
<comment type="function">
    <text evidence="9 10">This protein specifically catalyzes the removal of signal peptides from prolipoproteins.</text>
</comment>
<evidence type="ECO:0000256" key="7">
    <source>
        <dbReference type="ARBA" id="ARBA00022989"/>
    </source>
</evidence>
<dbReference type="GO" id="GO:0004190">
    <property type="term" value="F:aspartic-type endopeptidase activity"/>
    <property type="evidence" value="ECO:0007669"/>
    <property type="project" value="UniProtKB-UniRule"/>
</dbReference>
<dbReference type="PANTHER" id="PTHR33695:SF1">
    <property type="entry name" value="LIPOPROTEIN SIGNAL PEPTIDASE"/>
    <property type="match status" value="1"/>
</dbReference>
<dbReference type="AlphaFoldDB" id="A0A3M8QST2"/>
<evidence type="ECO:0000256" key="5">
    <source>
        <dbReference type="ARBA" id="ARBA00022750"/>
    </source>
</evidence>
<feature type="active site" evidence="9">
    <location>
        <position position="116"/>
    </location>
</feature>
<feature type="active site" evidence="9">
    <location>
        <position position="134"/>
    </location>
</feature>
<comment type="similarity">
    <text evidence="1 9 11">Belongs to the peptidase A8 family.</text>
</comment>
<feature type="transmembrane region" description="Helical" evidence="9">
    <location>
        <begin position="60"/>
        <end position="80"/>
    </location>
</feature>
<organism evidence="12">
    <name type="scientific">Acidithiobacillus sulfuriphilus</name>
    <dbReference type="NCBI Taxonomy" id="1867749"/>
    <lineage>
        <taxon>Bacteria</taxon>
        <taxon>Pseudomonadati</taxon>
        <taxon>Pseudomonadota</taxon>
        <taxon>Acidithiobacillia</taxon>
        <taxon>Acidithiobacillales</taxon>
        <taxon>Acidithiobacillaceae</taxon>
        <taxon>Acidithiobacillus</taxon>
    </lineage>
</organism>
<evidence type="ECO:0000256" key="8">
    <source>
        <dbReference type="ARBA" id="ARBA00023136"/>
    </source>
</evidence>
<evidence type="ECO:0000256" key="10">
    <source>
        <dbReference type="RuleBase" id="RU000594"/>
    </source>
</evidence>
<dbReference type="Pfam" id="PF01252">
    <property type="entry name" value="Peptidase_A8"/>
    <property type="match status" value="1"/>
</dbReference>
<dbReference type="OrthoDB" id="9810259at2"/>
<dbReference type="PRINTS" id="PR00781">
    <property type="entry name" value="LIPOSIGPTASE"/>
</dbReference>
<comment type="subcellular location">
    <subcellularLocation>
        <location evidence="9">Cell membrane</location>
        <topology evidence="9">Multi-pass membrane protein</topology>
    </subcellularLocation>
</comment>
<evidence type="ECO:0000256" key="6">
    <source>
        <dbReference type="ARBA" id="ARBA00022801"/>
    </source>
</evidence>
<proteinExistence type="inferred from homology"/>
<keyword evidence="2 9" id="KW-1003">Cell membrane</keyword>
<evidence type="ECO:0000256" key="4">
    <source>
        <dbReference type="ARBA" id="ARBA00022692"/>
    </source>
</evidence>
<reference evidence="12" key="1">
    <citation type="submission" date="2018-10" db="EMBL/GenBank/DDBJ databases">
        <title>Acidithiobacillus sulfuriphilus sp. nov.: an extremely acidophilic sulfur-oxidizing chemolithotroph isolated from a neutral pH environment.</title>
        <authorList>
            <person name="Falagan C."/>
            <person name="Moya-Beltran A."/>
            <person name="Quatrini R."/>
            <person name="Johnson D.B."/>
        </authorList>
    </citation>
    <scope>NUCLEOTIDE SEQUENCE [LARGE SCALE GENOMIC DNA]</scope>
    <source>
        <strain evidence="12">CJ-2</strain>
    </source>
</reference>
<comment type="caution">
    <text evidence="9">Lacks conserved residue(s) required for the propagation of feature annotation.</text>
</comment>
<keyword evidence="7 9" id="KW-1133">Transmembrane helix</keyword>
<protein>
    <recommendedName>
        <fullName evidence="9">Lipoprotein signal peptidase</fullName>
        <ecNumber evidence="9">3.4.23.36</ecNumber>
    </recommendedName>
    <alternativeName>
        <fullName evidence="9">Prolipoprotein signal peptidase</fullName>
    </alternativeName>
    <alternativeName>
        <fullName evidence="9">Signal peptidase II</fullName>
        <shortName evidence="9">SPase II</shortName>
    </alternativeName>
</protein>